<keyword evidence="1" id="KW-0812">Transmembrane</keyword>
<name>A0A3N2RMJ9_9ENTR</name>
<comment type="caution">
    <text evidence="2">The sequence shown here is derived from an EMBL/GenBank/DDBJ whole genome shotgun (WGS) entry which is preliminary data.</text>
</comment>
<keyword evidence="1" id="KW-1133">Transmembrane helix</keyword>
<dbReference type="AlphaFoldDB" id="A0A3N2RMJ9"/>
<protein>
    <submittedName>
        <fullName evidence="2">Uncharacterized protein</fullName>
    </submittedName>
</protein>
<organism evidence="2 3">
    <name type="scientific">Kluyvera ascorbata</name>
    <dbReference type="NCBI Taxonomy" id="51288"/>
    <lineage>
        <taxon>Bacteria</taxon>
        <taxon>Pseudomonadati</taxon>
        <taxon>Pseudomonadota</taxon>
        <taxon>Gammaproteobacteria</taxon>
        <taxon>Enterobacterales</taxon>
        <taxon>Enterobacteriaceae</taxon>
        <taxon>Kluyvera</taxon>
    </lineage>
</organism>
<accession>A0A3N2RMJ9</accession>
<sequence>MKIMMKRKSKVNVTIVMILALIILDVTGTVLYGLSTDNFLIKITCLFCLVFVPFLLLVLMVLLITKKWLRVESDIEENGFMKILNFIWGFCCYYEYSAYHIKWAYNLIITLR</sequence>
<reference evidence="2 3" key="1">
    <citation type="submission" date="2018-10" db="EMBL/GenBank/DDBJ databases">
        <title>Horizontal transference of carbapenem resistance between Klebsiella pneumoniae and Kluyvera ascorbata during abdominal infection: a case report.</title>
        <authorList>
            <person name="Raro O.H.F."/>
            <person name="Lima-Morales D."/>
            <person name="Barth A.L."/>
            <person name="Paim T.G.S."/>
            <person name="Mott M.P."/>
            <person name="Riche C.V.W."/>
            <person name="Teixeira U.F."/>
            <person name="Waechter F."/>
            <person name="Dias C.A.G."/>
        </authorList>
    </citation>
    <scope>NUCLEOTIDE SEQUENCE [LARGE SCALE GENOMIC DNA]</scope>
    <source>
        <strain evidence="2 3">OT2</strain>
    </source>
</reference>
<keyword evidence="1" id="KW-0472">Membrane</keyword>
<proteinExistence type="predicted"/>
<dbReference type="Proteomes" id="UP000268051">
    <property type="component" value="Unassembled WGS sequence"/>
</dbReference>
<feature type="transmembrane region" description="Helical" evidence="1">
    <location>
        <begin position="12"/>
        <end position="33"/>
    </location>
</feature>
<gene>
    <name evidence="2" type="ORF">EB837_26145</name>
</gene>
<evidence type="ECO:0000313" key="2">
    <source>
        <dbReference type="EMBL" id="ROU08634.1"/>
    </source>
</evidence>
<evidence type="ECO:0000313" key="3">
    <source>
        <dbReference type="Proteomes" id="UP000268051"/>
    </source>
</evidence>
<evidence type="ECO:0000256" key="1">
    <source>
        <dbReference type="SAM" id="Phobius"/>
    </source>
</evidence>
<dbReference type="EMBL" id="RHFN01000078">
    <property type="protein sequence ID" value="ROU08634.1"/>
    <property type="molecule type" value="Genomic_DNA"/>
</dbReference>
<feature type="transmembrane region" description="Helical" evidence="1">
    <location>
        <begin position="39"/>
        <end position="64"/>
    </location>
</feature>